<evidence type="ECO:0000313" key="4">
    <source>
        <dbReference type="Proteomes" id="UP000184603"/>
    </source>
</evidence>
<name>A0A1M7YMH5_9BACT</name>
<dbReference type="Pfam" id="PF02525">
    <property type="entry name" value="Flavodoxin_2"/>
    <property type="match status" value="1"/>
</dbReference>
<dbReference type="Gene3D" id="3.40.50.360">
    <property type="match status" value="1"/>
</dbReference>
<dbReference type="AlphaFoldDB" id="A0A1M7YMH5"/>
<dbReference type="GO" id="GO:0010181">
    <property type="term" value="F:FMN binding"/>
    <property type="evidence" value="ECO:0007669"/>
    <property type="project" value="TreeGrafter"/>
</dbReference>
<reference evidence="3 4" key="1">
    <citation type="submission" date="2016-12" db="EMBL/GenBank/DDBJ databases">
        <authorList>
            <person name="Song W.-J."/>
            <person name="Kurnit D.M."/>
        </authorList>
    </citation>
    <scope>NUCLEOTIDE SEQUENCE [LARGE SCALE GENOMIC DNA]</scope>
    <source>
        <strain evidence="3 4">DSM 18488</strain>
    </source>
</reference>
<keyword evidence="4" id="KW-1185">Reference proteome</keyword>
<dbReference type="GO" id="GO:0009055">
    <property type="term" value="F:electron transfer activity"/>
    <property type="evidence" value="ECO:0007669"/>
    <property type="project" value="TreeGrafter"/>
</dbReference>
<dbReference type="STRING" id="1121416.SAMN02745220_05297"/>
<accession>A0A1M7YMH5</accession>
<dbReference type="EMBL" id="FRFE01000076">
    <property type="protein sequence ID" value="SHO53768.1"/>
    <property type="molecule type" value="Genomic_DNA"/>
</dbReference>
<organism evidence="3 4">
    <name type="scientific">Desulfopila aestuarii DSM 18488</name>
    <dbReference type="NCBI Taxonomy" id="1121416"/>
    <lineage>
        <taxon>Bacteria</taxon>
        <taxon>Pseudomonadati</taxon>
        <taxon>Thermodesulfobacteriota</taxon>
        <taxon>Desulfobulbia</taxon>
        <taxon>Desulfobulbales</taxon>
        <taxon>Desulfocapsaceae</taxon>
        <taxon>Desulfopila</taxon>
    </lineage>
</organism>
<dbReference type="SUPFAM" id="SSF52218">
    <property type="entry name" value="Flavoproteins"/>
    <property type="match status" value="1"/>
</dbReference>
<dbReference type="InterPro" id="IPR046980">
    <property type="entry name" value="KefG/KefF"/>
</dbReference>
<dbReference type="GO" id="GO:0003955">
    <property type="term" value="F:NAD(P)H dehydrogenase (quinone) activity"/>
    <property type="evidence" value="ECO:0007669"/>
    <property type="project" value="TreeGrafter"/>
</dbReference>
<evidence type="ECO:0000256" key="1">
    <source>
        <dbReference type="ARBA" id="ARBA00023002"/>
    </source>
</evidence>
<evidence type="ECO:0000259" key="2">
    <source>
        <dbReference type="Pfam" id="PF02525"/>
    </source>
</evidence>
<dbReference type="InterPro" id="IPR029039">
    <property type="entry name" value="Flavoprotein-like_sf"/>
</dbReference>
<feature type="domain" description="Flavodoxin-like fold" evidence="2">
    <location>
        <begin position="5"/>
        <end position="174"/>
    </location>
</feature>
<keyword evidence="1" id="KW-0560">Oxidoreductase</keyword>
<protein>
    <submittedName>
        <fullName evidence="3">Glutathione-regulated potassium-efflux system ancillary protein KefG</fullName>
    </submittedName>
</protein>
<gene>
    <name evidence="3" type="ORF">SAMN02745220_05297</name>
</gene>
<evidence type="ECO:0000313" key="3">
    <source>
        <dbReference type="EMBL" id="SHO53768.1"/>
    </source>
</evidence>
<dbReference type="Proteomes" id="UP000184603">
    <property type="component" value="Unassembled WGS sequence"/>
</dbReference>
<dbReference type="RefSeq" id="WP_073617274.1">
    <property type="nucleotide sequence ID" value="NZ_FRFE01000076.1"/>
</dbReference>
<dbReference type="PANTHER" id="PTHR47307">
    <property type="entry name" value="GLUTATHIONE-REGULATED POTASSIUM-EFFLUX SYSTEM ANCILLARY PROTEIN KEFG"/>
    <property type="match status" value="1"/>
</dbReference>
<sequence>MQKPRILINLFHPHIHESRGNRILAGSVRDLQNVTFRNLYTEYPDFKINAKNEQQLLVDHDLIVFQHPFYWYNCPSLMKEWLDRVLEQGFAYPPGVGDKLNGKHWLTVLTTGGPEDAYRSGGFNNYTISELLRPFQQTANLCGMKWLPPLIVHSVLPEGIEGFKNITNDEIRKYAEEYKSFLDQYTIE</sequence>
<dbReference type="OrthoDB" id="9798454at2"/>
<proteinExistence type="predicted"/>
<dbReference type="PANTHER" id="PTHR47307:SF1">
    <property type="entry name" value="GLUTATHIONE-REGULATED POTASSIUM-EFFLUX SYSTEM ANCILLARY PROTEIN KEFG"/>
    <property type="match status" value="1"/>
</dbReference>
<dbReference type="InterPro" id="IPR003680">
    <property type="entry name" value="Flavodoxin_fold"/>
</dbReference>